<gene>
    <name evidence="1" type="ORF">GCM10023195_76450</name>
</gene>
<protein>
    <submittedName>
        <fullName evidence="1">Uncharacterized protein</fullName>
    </submittedName>
</protein>
<evidence type="ECO:0000313" key="2">
    <source>
        <dbReference type="Proteomes" id="UP001500212"/>
    </source>
</evidence>
<keyword evidence="2" id="KW-1185">Reference proteome</keyword>
<name>A0ABP8TV17_9ACTN</name>
<reference evidence="2" key="1">
    <citation type="journal article" date="2019" name="Int. J. Syst. Evol. Microbiol.">
        <title>The Global Catalogue of Microorganisms (GCM) 10K type strain sequencing project: providing services to taxonomists for standard genome sequencing and annotation.</title>
        <authorList>
            <consortium name="The Broad Institute Genomics Platform"/>
            <consortium name="The Broad Institute Genome Sequencing Center for Infectious Disease"/>
            <person name="Wu L."/>
            <person name="Ma J."/>
        </authorList>
    </citation>
    <scope>NUCLEOTIDE SEQUENCE [LARGE SCALE GENOMIC DNA]</scope>
    <source>
        <strain evidence="2">JCM 17938</strain>
    </source>
</reference>
<organism evidence="1 2">
    <name type="scientific">Actinoallomurus liliacearum</name>
    <dbReference type="NCBI Taxonomy" id="1080073"/>
    <lineage>
        <taxon>Bacteria</taxon>
        <taxon>Bacillati</taxon>
        <taxon>Actinomycetota</taxon>
        <taxon>Actinomycetes</taxon>
        <taxon>Streptosporangiales</taxon>
        <taxon>Thermomonosporaceae</taxon>
        <taxon>Actinoallomurus</taxon>
    </lineage>
</organism>
<dbReference type="Proteomes" id="UP001500212">
    <property type="component" value="Unassembled WGS sequence"/>
</dbReference>
<comment type="caution">
    <text evidence="1">The sequence shown here is derived from an EMBL/GenBank/DDBJ whole genome shotgun (WGS) entry which is preliminary data.</text>
</comment>
<evidence type="ECO:0000313" key="1">
    <source>
        <dbReference type="EMBL" id="GAA4617157.1"/>
    </source>
</evidence>
<accession>A0ABP8TV17</accession>
<dbReference type="EMBL" id="BAABHJ010000039">
    <property type="protein sequence ID" value="GAA4617157.1"/>
    <property type="molecule type" value="Genomic_DNA"/>
</dbReference>
<sequence length="151" mass="16117">MAVLGDLRAGDRPYDGPRLAYLLKDLPVRVLARMRSDRVLRRAAPPHAPDTRATASTIPITAHISVIWAKPTGGIALPSTFSGTPALEETAAMAVVVSAAAMAASPPVRHSGTVRGEMAVVEGAAVWGRIGRARSWAEPRRRRGRGHRSTR</sequence>
<proteinExistence type="predicted"/>